<gene>
    <name evidence="2" type="ORF">SAMEA4412677_02631</name>
</gene>
<feature type="domain" description="Acyl-ACP thioesterase-like C-terminal" evidence="1">
    <location>
        <begin position="9"/>
        <end position="106"/>
    </location>
</feature>
<evidence type="ECO:0000259" key="1">
    <source>
        <dbReference type="Pfam" id="PF20791"/>
    </source>
</evidence>
<dbReference type="SUPFAM" id="SSF54637">
    <property type="entry name" value="Thioesterase/thiol ester dehydrase-isomerase"/>
    <property type="match status" value="1"/>
</dbReference>
<protein>
    <submittedName>
        <fullName evidence="2">Acyl-ACP thioesterase</fullName>
    </submittedName>
</protein>
<dbReference type="Gene3D" id="3.10.129.10">
    <property type="entry name" value="Hotdog Thioesterase"/>
    <property type="match status" value="1"/>
</dbReference>
<dbReference type="InterPro" id="IPR049427">
    <property type="entry name" value="Acyl-ACP_TE_C"/>
</dbReference>
<sequence length="130" mass="15724">MYLIHSKIIEVEEEHLDEFNHVNNVQYVQWVEEIAKEHWELVKADTPYPNDYWVMADHHIQYRKQVYKGDDLKILTYPQNPEGIRQPRKVEFYRGDELVADSRTLWVLIDNESNKIKRIAENWLETLKKG</sequence>
<organism evidence="2 3">
    <name type="scientific">Chryseobacterium taklimakanense</name>
    <dbReference type="NCBI Taxonomy" id="536441"/>
    <lineage>
        <taxon>Bacteria</taxon>
        <taxon>Pseudomonadati</taxon>
        <taxon>Bacteroidota</taxon>
        <taxon>Flavobacteriia</taxon>
        <taxon>Flavobacteriales</taxon>
        <taxon>Weeksellaceae</taxon>
        <taxon>Chryseobacterium group</taxon>
        <taxon>Chryseobacterium</taxon>
    </lineage>
</organism>
<dbReference type="Proteomes" id="UP000215196">
    <property type="component" value="Chromosome 1"/>
</dbReference>
<evidence type="ECO:0000313" key="2">
    <source>
        <dbReference type="EMBL" id="SNV51203.1"/>
    </source>
</evidence>
<dbReference type="InterPro" id="IPR029069">
    <property type="entry name" value="HotDog_dom_sf"/>
</dbReference>
<dbReference type="KEGG" id="ctak:4412677_02631"/>
<reference evidence="2 3" key="1">
    <citation type="submission" date="2017-06" db="EMBL/GenBank/DDBJ databases">
        <authorList>
            <consortium name="Pathogen Informatics"/>
        </authorList>
    </citation>
    <scope>NUCLEOTIDE SEQUENCE [LARGE SCALE GENOMIC DNA]</scope>
    <source>
        <strain evidence="2 3">NCTC13490</strain>
    </source>
</reference>
<dbReference type="RefSeq" id="WP_095073929.1">
    <property type="nucleotide sequence ID" value="NZ_LT906465.1"/>
</dbReference>
<dbReference type="AlphaFoldDB" id="A0A239XYP2"/>
<dbReference type="CDD" id="cd00586">
    <property type="entry name" value="4HBT"/>
    <property type="match status" value="1"/>
</dbReference>
<evidence type="ECO:0000313" key="3">
    <source>
        <dbReference type="Proteomes" id="UP000215196"/>
    </source>
</evidence>
<accession>A0A239XYP2</accession>
<dbReference type="Pfam" id="PF20791">
    <property type="entry name" value="Acyl-ACP_TE_C"/>
    <property type="match status" value="1"/>
</dbReference>
<proteinExistence type="predicted"/>
<keyword evidence="3" id="KW-1185">Reference proteome</keyword>
<name>A0A239XYP2_9FLAO</name>
<dbReference type="EMBL" id="LT906465">
    <property type="protein sequence ID" value="SNV51203.1"/>
    <property type="molecule type" value="Genomic_DNA"/>
</dbReference>